<evidence type="ECO:0000259" key="6">
    <source>
        <dbReference type="SMART" id="SM00156"/>
    </source>
</evidence>
<reference evidence="7" key="1">
    <citation type="submission" date="2019-03" db="EMBL/GenBank/DDBJ databases">
        <authorList>
            <person name="Warren W.C."/>
            <person name="Johnson G.S."/>
        </authorList>
    </citation>
    <scope>NUCLEOTIDE SEQUENCE [LARGE SCALE GENOMIC DNA]</scope>
    <source>
        <strain evidence="7">Basenji</strain>
    </source>
</reference>
<dbReference type="GO" id="GO:0046872">
    <property type="term" value="F:metal ion binding"/>
    <property type="evidence" value="ECO:0007669"/>
    <property type="project" value="UniProtKB-KW"/>
</dbReference>
<dbReference type="Ensembl" id="ENSCAFT00030041686.1">
    <property type="protein sequence ID" value="ENSCAFP00030036371.1"/>
    <property type="gene ID" value="ENSCAFG00030022685.1"/>
</dbReference>
<dbReference type="Pfam" id="PF00149">
    <property type="entry name" value="Metallophos"/>
    <property type="match status" value="1"/>
</dbReference>
<evidence type="ECO:0000256" key="1">
    <source>
        <dbReference type="ARBA" id="ARBA00001936"/>
    </source>
</evidence>
<comment type="cofactor">
    <cofactor evidence="1">
        <name>Mn(2+)</name>
        <dbReference type="ChEBI" id="CHEBI:29035"/>
    </cofactor>
</comment>
<dbReference type="GO" id="GO:0004722">
    <property type="term" value="F:protein serine/threonine phosphatase activity"/>
    <property type="evidence" value="ECO:0007669"/>
    <property type="project" value="UniProtKB-ARBA"/>
</dbReference>
<feature type="domain" description="Serine/threonine specific protein phosphatases" evidence="6">
    <location>
        <begin position="92"/>
        <end position="341"/>
    </location>
</feature>
<proteinExistence type="predicted"/>
<keyword evidence="2" id="KW-0479">Metal-binding</keyword>
<dbReference type="InterPro" id="IPR029052">
    <property type="entry name" value="Metallo-depent_PP-like"/>
</dbReference>
<dbReference type="Proteomes" id="UP000694429">
    <property type="component" value="Chromosome 26"/>
</dbReference>
<dbReference type="PANTHER" id="PTHR11668">
    <property type="entry name" value="SERINE/THREONINE PROTEIN PHOSPHATASE"/>
    <property type="match status" value="1"/>
</dbReference>
<reference evidence="7" key="2">
    <citation type="submission" date="2025-08" db="UniProtKB">
        <authorList>
            <consortium name="Ensembl"/>
        </authorList>
    </citation>
    <scope>IDENTIFICATION</scope>
</reference>
<protein>
    <submittedName>
        <fullName evidence="7">Protein phosphatase 1 catalytic subunit gamma</fullName>
    </submittedName>
</protein>
<dbReference type="Gene3D" id="3.60.21.10">
    <property type="match status" value="1"/>
</dbReference>
<evidence type="ECO:0000256" key="3">
    <source>
        <dbReference type="ARBA" id="ARBA00022801"/>
    </source>
</evidence>
<evidence type="ECO:0000313" key="8">
    <source>
        <dbReference type="Proteomes" id="UP000694429"/>
    </source>
</evidence>
<evidence type="ECO:0000313" key="7">
    <source>
        <dbReference type="Ensembl" id="ENSCAFP00030036371.1"/>
    </source>
</evidence>
<evidence type="ECO:0000256" key="4">
    <source>
        <dbReference type="ARBA" id="ARBA00023211"/>
    </source>
</evidence>
<dbReference type="InterPro" id="IPR004843">
    <property type="entry name" value="Calcineurin-like_PHP"/>
</dbReference>
<dbReference type="AlphaFoldDB" id="A0A8C0PGN0"/>
<keyword evidence="3" id="KW-0378">Hydrolase</keyword>
<dbReference type="InterPro" id="IPR006186">
    <property type="entry name" value="Ser/Thr-sp_prot-phosphatase"/>
</dbReference>
<feature type="region of interest" description="Disordered" evidence="5">
    <location>
        <begin position="343"/>
        <end position="363"/>
    </location>
</feature>
<dbReference type="PRINTS" id="PR00114">
    <property type="entry name" value="STPHPHTASE"/>
</dbReference>
<dbReference type="PANTHER" id="PTHR11668:SF204">
    <property type="entry name" value="SERINE_THREONINE-PROTEIN PHOSPHATASE PP1-GAMMA CATALYTIC SUBUNIT"/>
    <property type="match status" value="1"/>
</dbReference>
<dbReference type="OrthoDB" id="1930084at2759"/>
<accession>A0A8C0PGN0</accession>
<keyword evidence="4" id="KW-0464">Manganese</keyword>
<evidence type="ECO:0000256" key="5">
    <source>
        <dbReference type="SAM" id="MobiDB-lite"/>
    </source>
</evidence>
<name>A0A8C0PGN0_CANLF</name>
<gene>
    <name evidence="7" type="primary">PPP1CC</name>
</gene>
<dbReference type="InterPro" id="IPR050341">
    <property type="entry name" value="PP1_catalytic_subunit"/>
</dbReference>
<dbReference type="FunFam" id="3.60.21.10:FF:000212">
    <property type="entry name" value="Serine/threonine-protein phosphatase"/>
    <property type="match status" value="1"/>
</dbReference>
<dbReference type="SUPFAM" id="SSF56300">
    <property type="entry name" value="Metallo-dependent phosphatases"/>
    <property type="match status" value="1"/>
</dbReference>
<organism evidence="7 8">
    <name type="scientific">Canis lupus familiaris</name>
    <name type="common">Dog</name>
    <name type="synonym">Canis familiaris</name>
    <dbReference type="NCBI Taxonomy" id="9615"/>
    <lineage>
        <taxon>Eukaryota</taxon>
        <taxon>Metazoa</taxon>
        <taxon>Chordata</taxon>
        <taxon>Craniata</taxon>
        <taxon>Vertebrata</taxon>
        <taxon>Euteleostomi</taxon>
        <taxon>Mammalia</taxon>
        <taxon>Eutheria</taxon>
        <taxon>Laurasiatheria</taxon>
        <taxon>Carnivora</taxon>
        <taxon>Caniformia</taxon>
        <taxon>Canidae</taxon>
        <taxon>Canis</taxon>
    </lineage>
</organism>
<dbReference type="SMART" id="SM00156">
    <property type="entry name" value="PP2Ac"/>
    <property type="match status" value="1"/>
</dbReference>
<sequence>MHLPPQLQLPSATLQLPLPPEGLFARPVWRRDPTRERSYAQPSPPPTPPPAIWPRPLLALWSRPLPRALWPIKKSRPGRCTPPRASVRRPRLAKESAAILFFSWFQWGEKEEAGSGAVGGDPPRLLPPPPPPPLCSWRGKGGVSPGREPAAAPLREGRRWKAMADIDKLNIDSIIQRLLEGKRRYNIKLWKTFTDCFNCLPIAAIVDEKIFCCHGGLSPDLQSMEQIRRIMRPTDVPDQGLLCDLLWSDPDKDVLGWGENDRGVSFTFGAEVVAKFLHKHDLDLICRAHQVVEDGYEFFAKRQLVTLFSAPNYCGEFDNAGAMMSVDETLMCSFQILKPAEKKKPNATRPVTPPRVTSGLNPSIQKASNYRNNTVLYE</sequence>
<evidence type="ECO:0000256" key="2">
    <source>
        <dbReference type="ARBA" id="ARBA00022723"/>
    </source>
</evidence>